<name>A0ABQ8SSP5_PERAM</name>
<dbReference type="EMBL" id="JAJSOF020000021">
    <property type="protein sequence ID" value="KAJ4436702.1"/>
    <property type="molecule type" value="Genomic_DNA"/>
</dbReference>
<evidence type="ECO:0000313" key="1">
    <source>
        <dbReference type="EMBL" id="KAJ4436702.1"/>
    </source>
</evidence>
<keyword evidence="2" id="KW-1185">Reference proteome</keyword>
<gene>
    <name evidence="1" type="ORF">ANN_16834</name>
</gene>
<evidence type="ECO:0000313" key="2">
    <source>
        <dbReference type="Proteomes" id="UP001148838"/>
    </source>
</evidence>
<sequence>MAGLCEGGNEPPGSLKTILFLATYQYSMSGVSTTVEQQNQLVNHLDGPFCSTQQPFSTKMWKLSPCSPDSNPIENVPPEVKKEMESKWGYSIDT</sequence>
<reference evidence="1 2" key="1">
    <citation type="journal article" date="2022" name="Allergy">
        <title>Genome assembly and annotation of Periplaneta americana reveal a comprehensive cockroach allergen profile.</title>
        <authorList>
            <person name="Wang L."/>
            <person name="Xiong Q."/>
            <person name="Saelim N."/>
            <person name="Wang L."/>
            <person name="Nong W."/>
            <person name="Wan A.T."/>
            <person name="Shi M."/>
            <person name="Liu X."/>
            <person name="Cao Q."/>
            <person name="Hui J.H.L."/>
            <person name="Sookrung N."/>
            <person name="Leung T.F."/>
            <person name="Tungtrongchitr A."/>
            <person name="Tsui S.K.W."/>
        </authorList>
    </citation>
    <scope>NUCLEOTIDE SEQUENCE [LARGE SCALE GENOMIC DNA]</scope>
    <source>
        <strain evidence="1">PWHHKU_190912</strain>
    </source>
</reference>
<comment type="caution">
    <text evidence="1">The sequence shown here is derived from an EMBL/GenBank/DDBJ whole genome shotgun (WGS) entry which is preliminary data.</text>
</comment>
<proteinExistence type="predicted"/>
<dbReference type="Proteomes" id="UP001148838">
    <property type="component" value="Unassembled WGS sequence"/>
</dbReference>
<accession>A0ABQ8SSP5</accession>
<protein>
    <submittedName>
        <fullName evidence="1">Uncharacterized protein</fullName>
    </submittedName>
</protein>
<organism evidence="1 2">
    <name type="scientific">Periplaneta americana</name>
    <name type="common">American cockroach</name>
    <name type="synonym">Blatta americana</name>
    <dbReference type="NCBI Taxonomy" id="6978"/>
    <lineage>
        <taxon>Eukaryota</taxon>
        <taxon>Metazoa</taxon>
        <taxon>Ecdysozoa</taxon>
        <taxon>Arthropoda</taxon>
        <taxon>Hexapoda</taxon>
        <taxon>Insecta</taxon>
        <taxon>Pterygota</taxon>
        <taxon>Neoptera</taxon>
        <taxon>Polyneoptera</taxon>
        <taxon>Dictyoptera</taxon>
        <taxon>Blattodea</taxon>
        <taxon>Blattoidea</taxon>
        <taxon>Blattidae</taxon>
        <taxon>Blattinae</taxon>
        <taxon>Periplaneta</taxon>
    </lineage>
</organism>